<keyword evidence="6 11" id="KW-0812">Transmembrane</keyword>
<dbReference type="Pfam" id="PF02518">
    <property type="entry name" value="HATPase_c"/>
    <property type="match status" value="1"/>
</dbReference>
<dbReference type="EC" id="2.7.13.3" evidence="3"/>
<comment type="caution">
    <text evidence="14">The sequence shown here is derived from an EMBL/GenBank/DDBJ whole genome shotgun (WGS) entry which is preliminary data.</text>
</comment>
<dbReference type="InterPro" id="IPR003661">
    <property type="entry name" value="HisK_dim/P_dom"/>
</dbReference>
<feature type="transmembrane region" description="Helical" evidence="11">
    <location>
        <begin position="172"/>
        <end position="193"/>
    </location>
</feature>
<dbReference type="Gene3D" id="6.10.340.10">
    <property type="match status" value="1"/>
</dbReference>
<dbReference type="SUPFAM" id="SSF47384">
    <property type="entry name" value="Homodimeric domain of signal transducing histidine kinase"/>
    <property type="match status" value="1"/>
</dbReference>
<accession>A0A2U2NCP7</accession>
<evidence type="ECO:0000259" key="12">
    <source>
        <dbReference type="PROSITE" id="PS50109"/>
    </source>
</evidence>
<dbReference type="OrthoDB" id="9786919at2"/>
<dbReference type="Gene3D" id="1.10.287.130">
    <property type="match status" value="1"/>
</dbReference>
<dbReference type="RefSeq" id="WP_109056165.1">
    <property type="nucleotide sequence ID" value="NZ_QFFM01000002.1"/>
</dbReference>
<dbReference type="CDD" id="cd00082">
    <property type="entry name" value="HisKA"/>
    <property type="match status" value="1"/>
</dbReference>
<evidence type="ECO:0000313" key="14">
    <source>
        <dbReference type="EMBL" id="PWG66926.1"/>
    </source>
</evidence>
<keyword evidence="7 14" id="KW-0418">Kinase</keyword>
<dbReference type="SUPFAM" id="SSF55874">
    <property type="entry name" value="ATPase domain of HSP90 chaperone/DNA topoisomerase II/histidine kinase"/>
    <property type="match status" value="1"/>
</dbReference>
<dbReference type="PROSITE" id="PS50109">
    <property type="entry name" value="HIS_KIN"/>
    <property type="match status" value="1"/>
</dbReference>
<evidence type="ECO:0000256" key="1">
    <source>
        <dbReference type="ARBA" id="ARBA00000085"/>
    </source>
</evidence>
<sequence length="510" mass="53737">MKHPPFPASLAAGHRHVFKSVRNHLAVIAGRLMPKSFRAKITLAIALIIIVMMTALIVTQNIVVARTTAEANQTMTMCANEDGTISVATGSDTEDGPAADGTGDYPVVCYTGSKRNLDGMEFYVPYTSQEWDAAKDKTKNGPWILDEYNGVMINTANAVTNTLTTTMRTVSIIALAVFGVFAVVAAWLIGTMLSRRVTAVDRQVAALQPNDLTARLDVKPGHDDIDRLVDSINGMLDRVEAASEAERRFVSNASHELRTPIAAVETNLDAPLAQGRFPADVEPSVRRALAANRRGAQLVQALLTLSRIQSGTIGGPQTANDGAAPSDGAGSTTQSNPLPRTATGATVGSDAARATDLTACVNDMIDDVADDAAMHDITVHADNLPAVRVAVDHALLELAVGNLVRNAVVHNVNGGSIDVAIVQNGDDAESKAGDGCVTLTVTNGTDEMLPGDLNELTQPFHRGEHSRISAAPGVGLGLSIVDAACHAMGTTLTLSQPDSDTFRATIRFPR</sequence>
<proteinExistence type="predicted"/>
<keyword evidence="4" id="KW-0597">Phosphoprotein</keyword>
<keyword evidence="11" id="KW-0472">Membrane</keyword>
<evidence type="ECO:0000256" key="11">
    <source>
        <dbReference type="SAM" id="Phobius"/>
    </source>
</evidence>
<comment type="catalytic activity">
    <reaction evidence="1">
        <text>ATP + protein L-histidine = ADP + protein N-phospho-L-histidine.</text>
        <dbReference type="EC" id="2.7.13.3"/>
    </reaction>
</comment>
<gene>
    <name evidence="14" type="ORF">DF196_01535</name>
</gene>
<feature type="transmembrane region" description="Helical" evidence="11">
    <location>
        <begin position="41"/>
        <end position="63"/>
    </location>
</feature>
<dbReference type="CDD" id="cd06225">
    <property type="entry name" value="HAMP"/>
    <property type="match status" value="1"/>
</dbReference>
<organism evidence="14 15">
    <name type="scientific">Bifidobacterium callitrichidarum</name>
    <dbReference type="NCBI Taxonomy" id="2052941"/>
    <lineage>
        <taxon>Bacteria</taxon>
        <taxon>Bacillati</taxon>
        <taxon>Actinomycetota</taxon>
        <taxon>Actinomycetes</taxon>
        <taxon>Bifidobacteriales</taxon>
        <taxon>Bifidobacteriaceae</taxon>
        <taxon>Bifidobacterium</taxon>
    </lineage>
</organism>
<feature type="domain" description="Histidine kinase" evidence="12">
    <location>
        <begin position="252"/>
        <end position="510"/>
    </location>
</feature>
<dbReference type="EMBL" id="QFFM01000002">
    <property type="protein sequence ID" value="PWG66926.1"/>
    <property type="molecule type" value="Genomic_DNA"/>
</dbReference>
<dbReference type="GO" id="GO:0000155">
    <property type="term" value="F:phosphorelay sensor kinase activity"/>
    <property type="evidence" value="ECO:0007669"/>
    <property type="project" value="InterPro"/>
</dbReference>
<dbReference type="Pfam" id="PF00512">
    <property type="entry name" value="HisKA"/>
    <property type="match status" value="1"/>
</dbReference>
<evidence type="ECO:0000313" key="15">
    <source>
        <dbReference type="Proteomes" id="UP000245876"/>
    </source>
</evidence>
<name>A0A2U2NCP7_9BIFI</name>
<dbReference type="Pfam" id="PF00672">
    <property type="entry name" value="HAMP"/>
    <property type="match status" value="1"/>
</dbReference>
<evidence type="ECO:0000256" key="7">
    <source>
        <dbReference type="ARBA" id="ARBA00022777"/>
    </source>
</evidence>
<comment type="subcellular location">
    <subcellularLocation>
        <location evidence="2">Cell membrane</location>
    </subcellularLocation>
</comment>
<dbReference type="InterPro" id="IPR036890">
    <property type="entry name" value="HATPase_C_sf"/>
</dbReference>
<dbReference type="InterPro" id="IPR036097">
    <property type="entry name" value="HisK_dim/P_sf"/>
</dbReference>
<evidence type="ECO:0000256" key="8">
    <source>
        <dbReference type="ARBA" id="ARBA00022989"/>
    </source>
</evidence>
<reference evidence="14 15" key="1">
    <citation type="journal article" date="2018" name="Int. J. Syst. Evol. Microbiol.">
        <title>Bifidobacterium callitrichidarum sp. nov. from the faeces of the emperor tamarin (Saguinus imperator).</title>
        <authorList>
            <person name="Modesto M."/>
            <person name="Michelini S."/>
            <person name="Sansosti M.C."/>
            <person name="De Filippo C."/>
            <person name="Cavalieri D."/>
            <person name="Qvirist L."/>
            <person name="Andlid T."/>
            <person name="Spiezio C."/>
            <person name="Sandri C."/>
            <person name="Pascarelli S."/>
            <person name="Sgorbati B."/>
            <person name="Mattarelli P."/>
        </authorList>
    </citation>
    <scope>NUCLEOTIDE SEQUENCE [LARGE SCALE GENOMIC DNA]</scope>
    <source>
        <strain evidence="14 15">TRI 5</strain>
    </source>
</reference>
<dbReference type="PANTHER" id="PTHR45436:SF5">
    <property type="entry name" value="SENSOR HISTIDINE KINASE TRCS"/>
    <property type="match status" value="1"/>
</dbReference>
<feature type="region of interest" description="Disordered" evidence="10">
    <location>
        <begin position="313"/>
        <end position="349"/>
    </location>
</feature>
<evidence type="ECO:0000259" key="13">
    <source>
        <dbReference type="PROSITE" id="PS50885"/>
    </source>
</evidence>
<dbReference type="SMART" id="SM00387">
    <property type="entry name" value="HATPase_c"/>
    <property type="match status" value="1"/>
</dbReference>
<dbReference type="AlphaFoldDB" id="A0A2U2NCP7"/>
<dbReference type="SMART" id="SM00388">
    <property type="entry name" value="HisKA"/>
    <property type="match status" value="1"/>
</dbReference>
<evidence type="ECO:0000256" key="6">
    <source>
        <dbReference type="ARBA" id="ARBA00022692"/>
    </source>
</evidence>
<keyword evidence="8 11" id="KW-1133">Transmembrane helix</keyword>
<feature type="domain" description="HAMP" evidence="13">
    <location>
        <begin position="191"/>
        <end position="244"/>
    </location>
</feature>
<dbReference type="PANTHER" id="PTHR45436">
    <property type="entry name" value="SENSOR HISTIDINE KINASE YKOH"/>
    <property type="match status" value="1"/>
</dbReference>
<dbReference type="SMART" id="SM00304">
    <property type="entry name" value="HAMP"/>
    <property type="match status" value="1"/>
</dbReference>
<dbReference type="InterPro" id="IPR003594">
    <property type="entry name" value="HATPase_dom"/>
</dbReference>
<keyword evidence="5" id="KW-0808">Transferase</keyword>
<evidence type="ECO:0000256" key="3">
    <source>
        <dbReference type="ARBA" id="ARBA00012438"/>
    </source>
</evidence>
<evidence type="ECO:0000256" key="10">
    <source>
        <dbReference type="SAM" id="MobiDB-lite"/>
    </source>
</evidence>
<protein>
    <recommendedName>
        <fullName evidence="3">histidine kinase</fullName>
        <ecNumber evidence="3">2.7.13.3</ecNumber>
    </recommendedName>
</protein>
<dbReference type="Gene3D" id="3.30.565.10">
    <property type="entry name" value="Histidine kinase-like ATPase, C-terminal domain"/>
    <property type="match status" value="1"/>
</dbReference>
<dbReference type="InterPro" id="IPR050428">
    <property type="entry name" value="TCS_sensor_his_kinase"/>
</dbReference>
<dbReference type="InterPro" id="IPR005467">
    <property type="entry name" value="His_kinase_dom"/>
</dbReference>
<dbReference type="GO" id="GO:0005886">
    <property type="term" value="C:plasma membrane"/>
    <property type="evidence" value="ECO:0007669"/>
    <property type="project" value="UniProtKB-SubCell"/>
</dbReference>
<dbReference type="PROSITE" id="PS50885">
    <property type="entry name" value="HAMP"/>
    <property type="match status" value="1"/>
</dbReference>
<dbReference type="InterPro" id="IPR003660">
    <property type="entry name" value="HAMP_dom"/>
</dbReference>
<evidence type="ECO:0000256" key="9">
    <source>
        <dbReference type="ARBA" id="ARBA00023012"/>
    </source>
</evidence>
<evidence type="ECO:0000256" key="2">
    <source>
        <dbReference type="ARBA" id="ARBA00004236"/>
    </source>
</evidence>
<feature type="compositionally biased region" description="Polar residues" evidence="10">
    <location>
        <begin position="329"/>
        <end position="346"/>
    </location>
</feature>
<keyword evidence="15" id="KW-1185">Reference proteome</keyword>
<keyword evidence="9" id="KW-0902">Two-component regulatory system</keyword>
<evidence type="ECO:0000256" key="5">
    <source>
        <dbReference type="ARBA" id="ARBA00022679"/>
    </source>
</evidence>
<evidence type="ECO:0000256" key="4">
    <source>
        <dbReference type="ARBA" id="ARBA00022553"/>
    </source>
</evidence>
<dbReference type="Proteomes" id="UP000245876">
    <property type="component" value="Unassembled WGS sequence"/>
</dbReference>